<keyword evidence="4" id="KW-1185">Reference proteome</keyword>
<dbReference type="EMBL" id="SUPK01000002">
    <property type="protein sequence ID" value="TJY43292.1"/>
    <property type="molecule type" value="Genomic_DNA"/>
</dbReference>
<keyword evidence="1" id="KW-1133">Transmembrane helix</keyword>
<keyword evidence="1" id="KW-0472">Membrane</keyword>
<dbReference type="Proteomes" id="UP000309673">
    <property type="component" value="Unassembled WGS sequence"/>
</dbReference>
<reference evidence="3 4" key="1">
    <citation type="submission" date="2019-04" db="EMBL/GenBank/DDBJ databases">
        <title>Cohnella sp. nov., isolated from soil.</title>
        <authorList>
            <person name="Kim W."/>
        </authorList>
    </citation>
    <scope>NUCLEOTIDE SEQUENCE [LARGE SCALE GENOMIC DNA]</scope>
    <source>
        <strain evidence="3 4">CAU 1483</strain>
    </source>
</reference>
<feature type="transmembrane region" description="Helical" evidence="1">
    <location>
        <begin position="86"/>
        <end position="105"/>
    </location>
</feature>
<evidence type="ECO:0000313" key="3">
    <source>
        <dbReference type="EMBL" id="TJY43292.1"/>
    </source>
</evidence>
<feature type="domain" description="VanZ-like" evidence="2">
    <location>
        <begin position="22"/>
        <end position="134"/>
    </location>
</feature>
<organism evidence="3 4">
    <name type="scientific">Cohnella pontilimi</name>
    <dbReference type="NCBI Taxonomy" id="2564100"/>
    <lineage>
        <taxon>Bacteria</taxon>
        <taxon>Bacillati</taxon>
        <taxon>Bacillota</taxon>
        <taxon>Bacilli</taxon>
        <taxon>Bacillales</taxon>
        <taxon>Paenibacillaceae</taxon>
        <taxon>Cohnella</taxon>
    </lineage>
</organism>
<sequence>MSLFSKRRGLIPGFRWRRCVPAVVWMAVIFALSSRSGGQLNEWLPFFRGIFPGLQSFDPMHYAAYFILALTVAYAFGAYAFTLKGCLWNVALCVIYGLSDEWHQAFVPNRSPDPLDLWHDAVGAVSACAILLLIKLFRQRNRSA</sequence>
<comment type="caution">
    <text evidence="3">The sequence shown here is derived from an EMBL/GenBank/DDBJ whole genome shotgun (WGS) entry which is preliminary data.</text>
</comment>
<keyword evidence="1" id="KW-0812">Transmembrane</keyword>
<dbReference type="Pfam" id="PF04892">
    <property type="entry name" value="VanZ"/>
    <property type="match status" value="1"/>
</dbReference>
<evidence type="ECO:0000313" key="4">
    <source>
        <dbReference type="Proteomes" id="UP000309673"/>
    </source>
</evidence>
<dbReference type="RefSeq" id="WP_136776656.1">
    <property type="nucleotide sequence ID" value="NZ_SUPK01000002.1"/>
</dbReference>
<name>A0A4U0FIL7_9BACL</name>
<feature type="transmembrane region" description="Helical" evidence="1">
    <location>
        <begin position="62"/>
        <end position="81"/>
    </location>
</feature>
<evidence type="ECO:0000259" key="2">
    <source>
        <dbReference type="Pfam" id="PF04892"/>
    </source>
</evidence>
<feature type="transmembrane region" description="Helical" evidence="1">
    <location>
        <begin position="117"/>
        <end position="137"/>
    </location>
</feature>
<dbReference type="AlphaFoldDB" id="A0A4U0FIL7"/>
<dbReference type="InterPro" id="IPR006976">
    <property type="entry name" value="VanZ-like"/>
</dbReference>
<proteinExistence type="predicted"/>
<evidence type="ECO:0000256" key="1">
    <source>
        <dbReference type="SAM" id="Phobius"/>
    </source>
</evidence>
<gene>
    <name evidence="3" type="ORF">E5161_05185</name>
</gene>
<dbReference type="OrthoDB" id="291892at2"/>
<accession>A0A4U0FIL7</accession>
<dbReference type="NCBIfam" id="NF037970">
    <property type="entry name" value="vanZ_1"/>
    <property type="match status" value="1"/>
</dbReference>
<protein>
    <recommendedName>
        <fullName evidence="2">VanZ-like domain-containing protein</fullName>
    </recommendedName>
</protein>